<feature type="binding site" evidence="6">
    <location>
        <position position="390"/>
    </location>
    <ligand>
        <name>Mg(2+)</name>
        <dbReference type="ChEBI" id="CHEBI:18420"/>
    </ligand>
</feature>
<feature type="binding site" evidence="5">
    <location>
        <begin position="469"/>
        <end position="472"/>
    </location>
    <ligand>
        <name>GTP</name>
        <dbReference type="ChEBI" id="CHEBI:37565"/>
    </ligand>
</feature>
<dbReference type="Gene3D" id="3.40.50.300">
    <property type="entry name" value="P-loop containing nucleotide triphosphate hydrolases"/>
    <property type="match status" value="1"/>
</dbReference>
<keyword evidence="6" id="KW-0479">Metal-binding</keyword>
<dbReference type="PRINTS" id="PR00328">
    <property type="entry name" value="SAR1GTPBP"/>
</dbReference>
<dbReference type="InterPro" id="IPR042292">
    <property type="entry name" value="ARL15"/>
</dbReference>
<dbReference type="InterPro" id="IPR027417">
    <property type="entry name" value="P-loop_NTPase"/>
</dbReference>
<dbReference type="GO" id="GO:0003924">
    <property type="term" value="F:GTPase activity"/>
    <property type="evidence" value="ECO:0007669"/>
    <property type="project" value="InterPro"/>
</dbReference>
<evidence type="ECO:0000256" key="4">
    <source>
        <dbReference type="ARBA" id="ARBA00072404"/>
    </source>
</evidence>
<evidence type="ECO:0000313" key="7">
    <source>
        <dbReference type="Ensembl" id="ENSCUSP00005009367.1"/>
    </source>
</evidence>
<dbReference type="PANTHER" id="PTHR46693">
    <property type="entry name" value="ADP-RIBOSYLATION FACTOR-LIKE PROTEIN 15"/>
    <property type="match status" value="1"/>
</dbReference>
<dbReference type="AlphaFoldDB" id="A0A8C3U9Q2"/>
<proteinExistence type="inferred from homology"/>
<name>A0A8C3U9Q2_CATUS</name>
<dbReference type="Pfam" id="PF00025">
    <property type="entry name" value="Arf"/>
    <property type="match status" value="1"/>
</dbReference>
<comment type="similarity">
    <text evidence="1">Belongs to the small GTPase superfamily. Arf family.</text>
</comment>
<dbReference type="PANTHER" id="PTHR46693:SF1">
    <property type="entry name" value="ADP-RIBOSYLATION FACTOR-LIKE PROTEIN 15"/>
    <property type="match status" value="1"/>
</dbReference>
<evidence type="ECO:0000313" key="8">
    <source>
        <dbReference type="Proteomes" id="UP000694563"/>
    </source>
</evidence>
<keyword evidence="2 5" id="KW-0547">Nucleotide-binding</keyword>
<sequence>KGLLVQLKCLTQALEGVPHLLVFLLETSDLFAGKLVGRVIKLQGTLIHLLGEGFEAIHLAFHLLQVQAGPRACRDTDGQKKVGTHHLILFSLALALLPGLLIRAGTGEEVLEGITLSQHGVAAHVVHPPCQAFATFRDEVLLKAASGLFLWQVGHRDDRELLSQAPIEPVKVLVAAVHLLAGVAGHQLVGDVALHALEFGLFGGVLDGALEGVRVLLPLGAPGAQHHTQLVPVLHEARRLAQHEGLSAGLDEGGETIEIAAHRGRALGGAAAAGRVRVSRWVPRAAGAQGWLGAGGQAVPARGAAARRLVIGVGAAQGARLVGHRGAVVPVIVPVVIAALTRLCFRALCCKGPPPPRPEYDLVCIGLSGSGKTSLLSQLCSESPENIVSTTGFSIKAVPFQNAILNVKELGGADNIRKYWSRYYQGSQGVIFVLDSASSEDDLETARNELHSALQHPQLCTLPFLILANHQDKPAARSVQEPNYPQNHRITEQTDLEETHQNFLVQLLALHGAITDNGALCPRALLKCLLNSVRLVL</sequence>
<keyword evidence="6" id="KW-0460">Magnesium</keyword>
<evidence type="ECO:0000256" key="6">
    <source>
        <dbReference type="PIRSR" id="PIRSR606689-2"/>
    </source>
</evidence>
<evidence type="ECO:0000256" key="3">
    <source>
        <dbReference type="ARBA" id="ARBA00023134"/>
    </source>
</evidence>
<dbReference type="Ensembl" id="ENSCUST00005009753.1">
    <property type="protein sequence ID" value="ENSCUSP00005009367.1"/>
    <property type="gene ID" value="ENSCUSG00005005947.1"/>
</dbReference>
<accession>A0A8C3U9Q2</accession>
<dbReference type="Proteomes" id="UP000694563">
    <property type="component" value="Chromosome Z"/>
</dbReference>
<organism evidence="7 8">
    <name type="scientific">Catharus ustulatus</name>
    <name type="common">Russet-backed thrush</name>
    <name type="synonym">Hylocichla ustulatus</name>
    <dbReference type="NCBI Taxonomy" id="91951"/>
    <lineage>
        <taxon>Eukaryota</taxon>
        <taxon>Metazoa</taxon>
        <taxon>Chordata</taxon>
        <taxon>Craniata</taxon>
        <taxon>Vertebrata</taxon>
        <taxon>Euteleostomi</taxon>
        <taxon>Archelosauria</taxon>
        <taxon>Archosauria</taxon>
        <taxon>Dinosauria</taxon>
        <taxon>Saurischia</taxon>
        <taxon>Theropoda</taxon>
        <taxon>Coelurosauria</taxon>
        <taxon>Aves</taxon>
        <taxon>Neognathae</taxon>
        <taxon>Neoaves</taxon>
        <taxon>Telluraves</taxon>
        <taxon>Australaves</taxon>
        <taxon>Passeriformes</taxon>
        <taxon>Turdidae</taxon>
        <taxon>Catharus</taxon>
    </lineage>
</organism>
<dbReference type="PROSITE" id="PS51417">
    <property type="entry name" value="ARF"/>
    <property type="match status" value="1"/>
</dbReference>
<keyword evidence="8" id="KW-1185">Reference proteome</keyword>
<dbReference type="FunFam" id="3.40.50.300:FF:000934">
    <property type="entry name" value="ADP-ribosylation factor-like 15 isoform X1"/>
    <property type="match status" value="1"/>
</dbReference>
<evidence type="ECO:0000256" key="2">
    <source>
        <dbReference type="ARBA" id="ARBA00022741"/>
    </source>
</evidence>
<evidence type="ECO:0000256" key="1">
    <source>
        <dbReference type="ARBA" id="ARBA00010290"/>
    </source>
</evidence>
<dbReference type="SMART" id="SM00177">
    <property type="entry name" value="ARF"/>
    <property type="match status" value="1"/>
</dbReference>
<gene>
    <name evidence="7" type="primary">ARL15</name>
</gene>
<reference evidence="7" key="3">
    <citation type="submission" date="2025-09" db="UniProtKB">
        <authorList>
            <consortium name="Ensembl"/>
        </authorList>
    </citation>
    <scope>IDENTIFICATION</scope>
</reference>
<dbReference type="GO" id="GO:0046872">
    <property type="term" value="F:metal ion binding"/>
    <property type="evidence" value="ECO:0007669"/>
    <property type="project" value="UniProtKB-KW"/>
</dbReference>
<reference evidence="7" key="2">
    <citation type="submission" date="2025-08" db="UniProtKB">
        <authorList>
            <consortium name="Ensembl"/>
        </authorList>
    </citation>
    <scope>IDENTIFICATION</scope>
</reference>
<feature type="binding site" evidence="5">
    <location>
        <position position="412"/>
    </location>
    <ligand>
        <name>GTP</name>
        <dbReference type="ChEBI" id="CHEBI:37565"/>
    </ligand>
</feature>
<evidence type="ECO:0000256" key="5">
    <source>
        <dbReference type="PIRSR" id="PIRSR606689-1"/>
    </source>
</evidence>
<protein>
    <recommendedName>
        <fullName evidence="4">ADP-ribosylation factor-like protein 15</fullName>
    </recommendedName>
</protein>
<keyword evidence="3 5" id="KW-0342">GTP-binding</keyword>
<dbReference type="GO" id="GO:0005525">
    <property type="term" value="F:GTP binding"/>
    <property type="evidence" value="ECO:0007669"/>
    <property type="project" value="UniProtKB-KW"/>
</dbReference>
<dbReference type="InterPro" id="IPR006689">
    <property type="entry name" value="Small_GTPase_ARF/SAR"/>
</dbReference>
<reference evidence="7" key="1">
    <citation type="submission" date="2020-10" db="EMBL/GenBank/DDBJ databases">
        <title>Catharus ustulatus (Swainson's thrush) genome, bCatUst1, primary haplotype v2.</title>
        <authorList>
            <person name="Delmore K."/>
            <person name="Vafadar M."/>
            <person name="Formenti G."/>
            <person name="Chow W."/>
            <person name="Pelan S."/>
            <person name="Howe K."/>
            <person name="Rhie A."/>
            <person name="Mountcastle J."/>
            <person name="Haase B."/>
            <person name="Fedrigo O."/>
            <person name="Jarvis E.D."/>
        </authorList>
    </citation>
    <scope>NUCLEOTIDE SEQUENCE [LARGE SCALE GENOMIC DNA]</scope>
</reference>
<dbReference type="SUPFAM" id="SSF52540">
    <property type="entry name" value="P-loop containing nucleoside triphosphate hydrolases"/>
    <property type="match status" value="1"/>
</dbReference>
<feature type="binding site" evidence="6">
    <location>
        <position position="373"/>
    </location>
    <ligand>
        <name>Mg(2+)</name>
        <dbReference type="ChEBI" id="CHEBI:18420"/>
    </ligand>
</feature>
<feature type="binding site" evidence="5">
    <location>
        <begin position="366"/>
        <end position="373"/>
    </location>
    <ligand>
        <name>GTP</name>
        <dbReference type="ChEBI" id="CHEBI:37565"/>
    </ligand>
</feature>